<dbReference type="GO" id="GO:0003677">
    <property type="term" value="F:DNA binding"/>
    <property type="evidence" value="ECO:0007669"/>
    <property type="project" value="UniProtKB-KW"/>
</dbReference>
<dbReference type="Proteomes" id="UP000622797">
    <property type="component" value="Unassembled WGS sequence"/>
</dbReference>
<keyword evidence="8" id="KW-1185">Reference proteome</keyword>
<comment type="caution">
    <text evidence="7">The sequence shown here is derived from an EMBL/GenBank/DDBJ whole genome shotgun (WGS) entry which is preliminary data.</text>
</comment>
<reference evidence="7" key="2">
    <citation type="submission" date="2020-05" db="EMBL/GenBank/DDBJ databases">
        <authorList>
            <person name="Kim H.-S."/>
            <person name="Proctor R.H."/>
            <person name="Brown D.W."/>
        </authorList>
    </citation>
    <scope>NUCLEOTIDE SEQUENCE</scope>
    <source>
        <strain evidence="7">NRRL 20472</strain>
    </source>
</reference>
<dbReference type="InterPro" id="IPR052360">
    <property type="entry name" value="Transcr_Regulatory_Proteins"/>
</dbReference>
<keyword evidence="2" id="KW-0862">Zinc</keyword>
<accession>A0A8H4TUM2</accession>
<evidence type="ECO:0000256" key="3">
    <source>
        <dbReference type="ARBA" id="ARBA00023015"/>
    </source>
</evidence>
<keyword evidence="4" id="KW-0238">DNA-binding</keyword>
<evidence type="ECO:0000256" key="6">
    <source>
        <dbReference type="ARBA" id="ARBA00023242"/>
    </source>
</evidence>
<reference evidence="7" key="1">
    <citation type="journal article" date="2020" name="BMC Genomics">
        <title>Correction to: Identification and distribution of gene clusters required for synthesis of sphingolipid metabolism inhibitors in diverse species of the filamentous fungus Fusarium.</title>
        <authorList>
            <person name="Kim H.S."/>
            <person name="Lohmar J.M."/>
            <person name="Busman M."/>
            <person name="Brown D.W."/>
            <person name="Naumann T.A."/>
            <person name="Divon H.H."/>
            <person name="Lysoe E."/>
            <person name="Uhlig S."/>
            <person name="Proctor R.H."/>
        </authorList>
    </citation>
    <scope>NUCLEOTIDE SEQUENCE</scope>
    <source>
        <strain evidence="7">NRRL 20472</strain>
    </source>
</reference>
<keyword evidence="6" id="KW-0539">Nucleus</keyword>
<dbReference type="PANTHER" id="PTHR36206:SF13">
    <property type="entry name" value="TRANSCRIPTIONAL REGULATORY PROTEIN MOC3"/>
    <property type="match status" value="1"/>
</dbReference>
<evidence type="ECO:0000313" key="7">
    <source>
        <dbReference type="EMBL" id="KAF4964239.1"/>
    </source>
</evidence>
<evidence type="ECO:0000256" key="1">
    <source>
        <dbReference type="ARBA" id="ARBA00022723"/>
    </source>
</evidence>
<dbReference type="AlphaFoldDB" id="A0A8H4TUM2"/>
<keyword evidence="3" id="KW-0805">Transcription regulation</keyword>
<dbReference type="InterPro" id="IPR021858">
    <property type="entry name" value="Fun_TF"/>
</dbReference>
<evidence type="ECO:0000256" key="2">
    <source>
        <dbReference type="ARBA" id="ARBA00022833"/>
    </source>
</evidence>
<proteinExistence type="predicted"/>
<dbReference type="OrthoDB" id="3145928at2759"/>
<dbReference type="EMBL" id="JABEXW010000420">
    <property type="protein sequence ID" value="KAF4964239.1"/>
    <property type="molecule type" value="Genomic_DNA"/>
</dbReference>
<dbReference type="GO" id="GO:0046872">
    <property type="term" value="F:metal ion binding"/>
    <property type="evidence" value="ECO:0007669"/>
    <property type="project" value="UniProtKB-KW"/>
</dbReference>
<organism evidence="7 8">
    <name type="scientific">Fusarium sarcochroum</name>
    <dbReference type="NCBI Taxonomy" id="1208366"/>
    <lineage>
        <taxon>Eukaryota</taxon>
        <taxon>Fungi</taxon>
        <taxon>Dikarya</taxon>
        <taxon>Ascomycota</taxon>
        <taxon>Pezizomycotina</taxon>
        <taxon>Sordariomycetes</taxon>
        <taxon>Hypocreomycetidae</taxon>
        <taxon>Hypocreales</taxon>
        <taxon>Nectriaceae</taxon>
        <taxon>Fusarium</taxon>
        <taxon>Fusarium lateritium species complex</taxon>
    </lineage>
</organism>
<name>A0A8H4TUM2_9HYPO</name>
<evidence type="ECO:0000256" key="4">
    <source>
        <dbReference type="ARBA" id="ARBA00023125"/>
    </source>
</evidence>
<evidence type="ECO:0000256" key="5">
    <source>
        <dbReference type="ARBA" id="ARBA00023163"/>
    </source>
</evidence>
<gene>
    <name evidence="7" type="ORF">FSARC_7793</name>
</gene>
<keyword evidence="5" id="KW-0804">Transcription</keyword>
<dbReference type="Pfam" id="PF11951">
    <property type="entry name" value="Fungal_trans_2"/>
    <property type="match status" value="1"/>
</dbReference>
<protein>
    <submittedName>
        <fullName evidence="7">Uncharacterized protein</fullName>
    </submittedName>
</protein>
<keyword evidence="1" id="KW-0479">Metal-binding</keyword>
<dbReference type="PANTHER" id="PTHR36206">
    <property type="entry name" value="ASPERCRYPTIN BIOSYNTHESIS CLUSTER-SPECIFIC TRANSCRIPTION REGULATOR ATNN-RELATED"/>
    <property type="match status" value="1"/>
</dbReference>
<evidence type="ECO:0000313" key="8">
    <source>
        <dbReference type="Proteomes" id="UP000622797"/>
    </source>
</evidence>
<sequence>MAIPRPPPHPIRALPKAPSSTVWGFTTLDPVDVWNFEYFRVVYVRKLSLYLRTNVWEKLILQAAPTERYILDGAVAIGALSRNLVPSRDPRQPAFMPGHTTGYSLNKYSLALKELSKRLNSQTRSPEAALLGSLIFIAFELEQGDFDAARVHLSSALAILNGTDEVLIADENMRTDMAHVLHAFSDLDLQGLAMPQPCPLGGLPTLPSIFESINEARDSLNSINGVMNCVFQKWTHSSELYPSPPLSAGLSQDISTLMRHLESWREVFGKSNITECLDSKEAACALSLLLVHEVISISALTFFSSNETAYDTLLSRFVSVTQFAEELLGTDDVERIAALESASDPQFDVAVIQPLFFVACKCRDPETRRRAVRIMARTKMGGFYDTRLQIKAACWIIDTEERDTRQDVFSDYVREEDRLHGLRLDVDAAAESCRISAWRRSADGQLSQVLHILYAS</sequence>